<keyword evidence="1" id="KW-0812">Transmembrane</keyword>
<organism evidence="2 3">
    <name type="scientific">Desmophyllum pertusum</name>
    <dbReference type="NCBI Taxonomy" id="174260"/>
    <lineage>
        <taxon>Eukaryota</taxon>
        <taxon>Metazoa</taxon>
        <taxon>Cnidaria</taxon>
        <taxon>Anthozoa</taxon>
        <taxon>Hexacorallia</taxon>
        <taxon>Scleractinia</taxon>
        <taxon>Caryophylliina</taxon>
        <taxon>Caryophylliidae</taxon>
        <taxon>Desmophyllum</taxon>
    </lineage>
</organism>
<name>A0A9W9Z3D9_9CNID</name>
<dbReference type="EMBL" id="MU826830">
    <property type="protein sequence ID" value="KAJ7373609.1"/>
    <property type="molecule type" value="Genomic_DNA"/>
</dbReference>
<reference evidence="2" key="1">
    <citation type="submission" date="2023-01" db="EMBL/GenBank/DDBJ databases">
        <title>Genome assembly of the deep-sea coral Lophelia pertusa.</title>
        <authorList>
            <person name="Herrera S."/>
            <person name="Cordes E."/>
        </authorList>
    </citation>
    <scope>NUCLEOTIDE SEQUENCE</scope>
    <source>
        <strain evidence="2">USNM1676648</strain>
        <tissue evidence="2">Polyp</tissue>
    </source>
</reference>
<keyword evidence="1" id="KW-0472">Membrane</keyword>
<sequence length="66" mass="7779">MCSSLRNILRILQRPKVLMFISVIIIFFLLNRSKDSVVMLKAYTTFEGIHRVVSFEKALKFWNCVI</sequence>
<dbReference type="AlphaFoldDB" id="A0A9W9Z3D9"/>
<evidence type="ECO:0000313" key="2">
    <source>
        <dbReference type="EMBL" id="KAJ7373609.1"/>
    </source>
</evidence>
<evidence type="ECO:0000256" key="1">
    <source>
        <dbReference type="SAM" id="Phobius"/>
    </source>
</evidence>
<keyword evidence="3" id="KW-1185">Reference proteome</keyword>
<dbReference type="Proteomes" id="UP001163046">
    <property type="component" value="Unassembled WGS sequence"/>
</dbReference>
<feature type="transmembrane region" description="Helical" evidence="1">
    <location>
        <begin position="12"/>
        <end position="31"/>
    </location>
</feature>
<comment type="caution">
    <text evidence="2">The sequence shown here is derived from an EMBL/GenBank/DDBJ whole genome shotgun (WGS) entry which is preliminary data.</text>
</comment>
<accession>A0A9W9Z3D9</accession>
<evidence type="ECO:0000313" key="3">
    <source>
        <dbReference type="Proteomes" id="UP001163046"/>
    </source>
</evidence>
<gene>
    <name evidence="2" type="ORF">OS493_011214</name>
</gene>
<keyword evidence="1" id="KW-1133">Transmembrane helix</keyword>
<protein>
    <submittedName>
        <fullName evidence="2">Uncharacterized protein</fullName>
    </submittedName>
</protein>
<proteinExistence type="predicted"/>
<dbReference type="OrthoDB" id="6012380at2759"/>